<reference evidence="9" key="3">
    <citation type="submission" date="2025-09" db="UniProtKB">
        <authorList>
            <consortium name="Ensembl"/>
        </authorList>
    </citation>
    <scope>IDENTIFICATION</scope>
</reference>
<dbReference type="SMART" id="SM00020">
    <property type="entry name" value="Tryp_SPc"/>
    <property type="match status" value="1"/>
</dbReference>
<keyword evidence="2 6" id="KW-0378">Hydrolase</keyword>
<keyword evidence="7" id="KW-0732">Signal</keyword>
<protein>
    <submittedName>
        <fullName evidence="9">Chymotrypsin like</fullName>
    </submittedName>
</protein>
<dbReference type="Ensembl" id="ENSCMMT00000024730.1">
    <property type="protein sequence ID" value="ENSCMMP00000022584.1"/>
    <property type="gene ID" value="ENSCMMG00000014136.1"/>
</dbReference>
<evidence type="ECO:0000313" key="9">
    <source>
        <dbReference type="Ensembl" id="ENSCMMP00000022584.1"/>
    </source>
</evidence>
<evidence type="ECO:0000256" key="3">
    <source>
        <dbReference type="ARBA" id="ARBA00022825"/>
    </source>
</evidence>
<dbReference type="Proteomes" id="UP000694556">
    <property type="component" value="Chromosome 12"/>
</dbReference>
<sequence length="311" mass="33002">MAFLWAVACLALAGAVSGKRSHTPSGVAPCRPLLPRARQVLGVQEDGSTEQGCTPWAQTLTSSAGCGVPSISPSVQYNERIINGQNAVSGSWPWQVSLQTRTGSHFCGGSLINEYWVVTAAHCEFNPYSHVVVLGEYDRSSGSEAVQVKTVTKAVTHPNWDSYNLNNDITLLKLSSPAQLGARVAPVCLAPANLALPSNLQCVTTGWGRTNTNSNALAVRLQQVTLPLVSQSQCMQYWGSSITSSMLCAGGVGASSCQGDSGGPLVYQNGNVWTLIGIVSWGSSNCNIRTPAVYTRVSQFRNWIDNIVAQG</sequence>
<dbReference type="InterPro" id="IPR033116">
    <property type="entry name" value="TRYPSIN_SER"/>
</dbReference>
<dbReference type="CDD" id="cd00190">
    <property type="entry name" value="Tryp_SPc"/>
    <property type="match status" value="1"/>
</dbReference>
<accession>A0A8C3CLN3</accession>
<evidence type="ECO:0000256" key="6">
    <source>
        <dbReference type="RuleBase" id="RU363034"/>
    </source>
</evidence>
<dbReference type="SUPFAM" id="SSF50494">
    <property type="entry name" value="Trypsin-like serine proteases"/>
    <property type="match status" value="1"/>
</dbReference>
<evidence type="ECO:0000256" key="4">
    <source>
        <dbReference type="ARBA" id="ARBA00023145"/>
    </source>
</evidence>
<organism evidence="9 10">
    <name type="scientific">Cairina moschata</name>
    <name type="common">Muscovy duck</name>
    <dbReference type="NCBI Taxonomy" id="8855"/>
    <lineage>
        <taxon>Eukaryota</taxon>
        <taxon>Metazoa</taxon>
        <taxon>Chordata</taxon>
        <taxon>Craniata</taxon>
        <taxon>Vertebrata</taxon>
        <taxon>Euteleostomi</taxon>
        <taxon>Archelosauria</taxon>
        <taxon>Archosauria</taxon>
        <taxon>Dinosauria</taxon>
        <taxon>Saurischia</taxon>
        <taxon>Theropoda</taxon>
        <taxon>Coelurosauria</taxon>
        <taxon>Aves</taxon>
        <taxon>Neognathae</taxon>
        <taxon>Galloanserae</taxon>
        <taxon>Anseriformes</taxon>
        <taxon>Anatidae</taxon>
        <taxon>Anatinae</taxon>
        <taxon>Cairina</taxon>
    </lineage>
</organism>
<dbReference type="InterPro" id="IPR018114">
    <property type="entry name" value="TRYPSIN_HIS"/>
</dbReference>
<dbReference type="InterPro" id="IPR043504">
    <property type="entry name" value="Peptidase_S1_PA_chymotrypsin"/>
</dbReference>
<evidence type="ECO:0000256" key="2">
    <source>
        <dbReference type="ARBA" id="ARBA00022801"/>
    </source>
</evidence>
<keyword evidence="10" id="KW-1185">Reference proteome</keyword>
<feature type="signal peptide" evidence="7">
    <location>
        <begin position="1"/>
        <end position="18"/>
    </location>
</feature>
<dbReference type="PRINTS" id="PR00722">
    <property type="entry name" value="CHYMOTRYPSIN"/>
</dbReference>
<dbReference type="PANTHER" id="PTHR24250">
    <property type="entry name" value="CHYMOTRYPSIN-RELATED"/>
    <property type="match status" value="1"/>
</dbReference>
<dbReference type="FunFam" id="2.40.10.10:FF:000176">
    <property type="entry name" value="Chymotrypsinogen A"/>
    <property type="match status" value="1"/>
</dbReference>
<dbReference type="FunFam" id="2.40.10.10:FF:000181">
    <property type="entry name" value="Chymotrypsinogen A"/>
    <property type="match status" value="1"/>
</dbReference>
<keyword evidence="3 6" id="KW-0720">Serine protease</keyword>
<dbReference type="InterPro" id="IPR001314">
    <property type="entry name" value="Peptidase_S1A"/>
</dbReference>
<evidence type="ECO:0000313" key="10">
    <source>
        <dbReference type="Proteomes" id="UP000694556"/>
    </source>
</evidence>
<reference evidence="9" key="1">
    <citation type="submission" date="2018-09" db="EMBL/GenBank/DDBJ databases">
        <title>Common duck and Muscovy duck high density SNP chip.</title>
        <authorList>
            <person name="Vignal A."/>
            <person name="Thebault N."/>
            <person name="Warren W.C."/>
        </authorList>
    </citation>
    <scope>NUCLEOTIDE SEQUENCE [LARGE SCALE GENOMIC DNA]</scope>
</reference>
<keyword evidence="1 6" id="KW-0645">Protease</keyword>
<keyword evidence="5" id="KW-1015">Disulfide bond</keyword>
<dbReference type="GO" id="GO:0006508">
    <property type="term" value="P:proteolysis"/>
    <property type="evidence" value="ECO:0007669"/>
    <property type="project" value="UniProtKB-KW"/>
</dbReference>
<evidence type="ECO:0000256" key="5">
    <source>
        <dbReference type="ARBA" id="ARBA00023157"/>
    </source>
</evidence>
<dbReference type="Gene3D" id="2.40.10.10">
    <property type="entry name" value="Trypsin-like serine proteases"/>
    <property type="match status" value="1"/>
</dbReference>
<dbReference type="Pfam" id="PF00089">
    <property type="entry name" value="Trypsin"/>
    <property type="match status" value="1"/>
</dbReference>
<feature type="domain" description="Peptidase S1" evidence="8">
    <location>
        <begin position="81"/>
        <end position="309"/>
    </location>
</feature>
<feature type="chain" id="PRO_5034436315" evidence="7">
    <location>
        <begin position="19"/>
        <end position="311"/>
    </location>
</feature>
<proteinExistence type="predicted"/>
<evidence type="ECO:0000256" key="7">
    <source>
        <dbReference type="SAM" id="SignalP"/>
    </source>
</evidence>
<dbReference type="PANTHER" id="PTHR24250:SF66">
    <property type="entry name" value="CHYMOTRYPSIN-LIKE PROTEASE CTRL-1"/>
    <property type="match status" value="1"/>
</dbReference>
<dbReference type="PROSITE" id="PS50240">
    <property type="entry name" value="TRYPSIN_DOM"/>
    <property type="match status" value="1"/>
</dbReference>
<reference evidence="9" key="2">
    <citation type="submission" date="2025-08" db="UniProtKB">
        <authorList>
            <consortium name="Ensembl"/>
        </authorList>
    </citation>
    <scope>IDENTIFICATION</scope>
</reference>
<dbReference type="InterPro" id="IPR009003">
    <property type="entry name" value="Peptidase_S1_PA"/>
</dbReference>
<dbReference type="GO" id="GO:0004252">
    <property type="term" value="F:serine-type endopeptidase activity"/>
    <property type="evidence" value="ECO:0007669"/>
    <property type="project" value="InterPro"/>
</dbReference>
<keyword evidence="4" id="KW-0865">Zymogen</keyword>
<dbReference type="AlphaFoldDB" id="A0A8C3CLN3"/>
<evidence type="ECO:0000256" key="1">
    <source>
        <dbReference type="ARBA" id="ARBA00022670"/>
    </source>
</evidence>
<name>A0A8C3CLN3_CAIMO</name>
<dbReference type="PROSITE" id="PS00135">
    <property type="entry name" value="TRYPSIN_SER"/>
    <property type="match status" value="1"/>
</dbReference>
<dbReference type="InterPro" id="IPR001254">
    <property type="entry name" value="Trypsin_dom"/>
</dbReference>
<dbReference type="PROSITE" id="PS00134">
    <property type="entry name" value="TRYPSIN_HIS"/>
    <property type="match status" value="1"/>
</dbReference>
<evidence type="ECO:0000259" key="8">
    <source>
        <dbReference type="PROSITE" id="PS50240"/>
    </source>
</evidence>